<organism evidence="2 3">
    <name type="scientific">Phyllobacterium salinisoli</name>
    <dbReference type="NCBI Taxonomy" id="1899321"/>
    <lineage>
        <taxon>Bacteria</taxon>
        <taxon>Pseudomonadati</taxon>
        <taxon>Pseudomonadota</taxon>
        <taxon>Alphaproteobacteria</taxon>
        <taxon>Hyphomicrobiales</taxon>
        <taxon>Phyllobacteriaceae</taxon>
        <taxon>Phyllobacterium</taxon>
    </lineage>
</organism>
<dbReference type="RefSeq" id="WP_114442955.1">
    <property type="nucleotide sequence ID" value="NZ_QOZG01000041.1"/>
</dbReference>
<dbReference type="Proteomes" id="UP000253420">
    <property type="component" value="Unassembled WGS sequence"/>
</dbReference>
<dbReference type="EMBL" id="QOZG01000041">
    <property type="protein sequence ID" value="RCS21424.1"/>
    <property type="molecule type" value="Genomic_DNA"/>
</dbReference>
<sequence>MGYLYHFMIAHSLPAVREMTGAMMMALCFVALADPGYAEERLVMEVGKAVHLEGVKTAESIFVADPEIADLSTSPGQIQYVYAKKPGETTIIATDADGKILRSINLIVTYNLSKLRHSIQQHYPSQSISLSFVPGSIRVSGKVKDEFIHQGIIATLNGSVPDATIIDEIIVTNRNLTRFEVKLVELSPAGPYSAQLSWTDLINSLSNGQSLSQQRANQLNDAINYLLARGDARLVALATLTATDDKKAEFSSGNESIGVNVTLQLHFLPGGRVSLDVTSDFSPAGFVSATVGAPTFPSRHIASSFEIVGDRSIAISDLSVETGRSLIVIVTPRFAGRNKPVPVIKNRPQTNLEYILTQKLPLSRRKAVRIYGPAGFLY</sequence>
<dbReference type="Pfam" id="PF13629">
    <property type="entry name" value="T2SS-T3SS_pil_N"/>
    <property type="match status" value="1"/>
</dbReference>
<protein>
    <recommendedName>
        <fullName evidence="1">Pilus formation protein N-terminal domain-containing protein</fullName>
    </recommendedName>
</protein>
<keyword evidence="3" id="KW-1185">Reference proteome</keyword>
<evidence type="ECO:0000259" key="1">
    <source>
        <dbReference type="Pfam" id="PF13629"/>
    </source>
</evidence>
<evidence type="ECO:0000313" key="3">
    <source>
        <dbReference type="Proteomes" id="UP000253420"/>
    </source>
</evidence>
<accession>A0A368JX17</accession>
<proteinExistence type="predicted"/>
<dbReference type="InterPro" id="IPR032789">
    <property type="entry name" value="T2SS-T3SS_pil_N"/>
</dbReference>
<dbReference type="AlphaFoldDB" id="A0A368JX17"/>
<name>A0A368JX17_9HYPH</name>
<evidence type="ECO:0000313" key="2">
    <source>
        <dbReference type="EMBL" id="RCS21424.1"/>
    </source>
</evidence>
<reference evidence="2 3" key="1">
    <citation type="submission" date="2018-07" db="EMBL/GenBank/DDBJ databases">
        <title>The draft genome of Phyllobacterium salinisoli.</title>
        <authorList>
            <person name="Liu L."/>
            <person name="Li L."/>
            <person name="Zhang X."/>
            <person name="Liang L."/>
        </authorList>
    </citation>
    <scope>NUCLEOTIDE SEQUENCE [LARGE SCALE GENOMIC DNA]</scope>
    <source>
        <strain evidence="2 3">LLAN61</strain>
    </source>
</reference>
<gene>
    <name evidence="2" type="ORF">DUT91_24220</name>
</gene>
<comment type="caution">
    <text evidence="2">The sequence shown here is derived from an EMBL/GenBank/DDBJ whole genome shotgun (WGS) entry which is preliminary data.</text>
</comment>
<feature type="domain" description="Pilus formation protein N-terminal" evidence="1">
    <location>
        <begin position="39"/>
        <end position="109"/>
    </location>
</feature>
<dbReference type="OrthoDB" id="9775455at2"/>